<dbReference type="PROSITE" id="PS51085">
    <property type="entry name" value="2FE2S_FER_2"/>
    <property type="match status" value="1"/>
</dbReference>
<dbReference type="PANTHER" id="PTHR23426:SF65">
    <property type="entry name" value="FERREDOXIN-2, MITOCHONDRIAL"/>
    <property type="match status" value="1"/>
</dbReference>
<dbReference type="GO" id="GO:0009055">
    <property type="term" value="F:electron transfer activity"/>
    <property type="evidence" value="ECO:0007669"/>
    <property type="project" value="InterPro"/>
</dbReference>
<dbReference type="PRINTS" id="PR00355">
    <property type="entry name" value="ADRENODOXIN"/>
</dbReference>
<dbReference type="HOGENOM" id="CLU_082632_5_2_6"/>
<name>F7WZT1_9GAMM</name>
<evidence type="ECO:0000313" key="10">
    <source>
        <dbReference type="Proteomes" id="UP000006811"/>
    </source>
</evidence>
<evidence type="ECO:0000256" key="3">
    <source>
        <dbReference type="ARBA" id="ARBA00022714"/>
    </source>
</evidence>
<dbReference type="InterPro" id="IPR001041">
    <property type="entry name" value="2Fe-2S_ferredoxin-type"/>
</dbReference>
<feature type="domain" description="2Fe-2S ferredoxin-type" evidence="8">
    <location>
        <begin position="2"/>
        <end position="104"/>
    </location>
</feature>
<dbReference type="InterPro" id="IPR036010">
    <property type="entry name" value="2Fe-2S_ferredoxin-like_sf"/>
</dbReference>
<reference evidence="9 10" key="1">
    <citation type="journal article" date="2011" name="Appl. Environ. Microbiol.">
        <title>The genome of Buchnera aphidicola from the aphid Cinara tujafilina provides new clues about the evolutionary history of metabolic losses in bacterial endosymbionts.</title>
        <authorList>
            <person name="Lamelas A."/>
            <person name="Gosalbes M.J."/>
            <person name="Moya A."/>
            <person name="Latorre A."/>
        </authorList>
    </citation>
    <scope>NUCLEOTIDE SEQUENCE [LARGE SCALE GENOMIC DNA]</scope>
    <source>
        <strain evidence="10">Cinara tujafilina</strain>
    </source>
</reference>
<comment type="cofactor">
    <cofactor evidence="7">
        <name>[2Fe-2S] cluster</name>
        <dbReference type="ChEBI" id="CHEBI:190135"/>
    </cofactor>
</comment>
<dbReference type="PANTHER" id="PTHR23426">
    <property type="entry name" value="FERREDOXIN/ADRENODOXIN"/>
    <property type="match status" value="1"/>
</dbReference>
<dbReference type="EMBL" id="CP001817">
    <property type="protein sequence ID" value="AEH39957.1"/>
    <property type="molecule type" value="Genomic_DNA"/>
</dbReference>
<dbReference type="NCBIfam" id="TIGR02007">
    <property type="entry name" value="fdx_isc"/>
    <property type="match status" value="1"/>
</dbReference>
<dbReference type="AlphaFoldDB" id="F7WZT1"/>
<dbReference type="eggNOG" id="COG0633">
    <property type="taxonomic scope" value="Bacteria"/>
</dbReference>
<evidence type="ECO:0000256" key="6">
    <source>
        <dbReference type="ARBA" id="ARBA00023014"/>
    </source>
</evidence>
<evidence type="ECO:0000259" key="8">
    <source>
        <dbReference type="PROSITE" id="PS51085"/>
    </source>
</evidence>
<keyword evidence="6" id="KW-0411">Iron-sulfur</keyword>
<evidence type="ECO:0000256" key="7">
    <source>
        <dbReference type="ARBA" id="ARBA00034078"/>
    </source>
</evidence>
<evidence type="ECO:0000313" key="9">
    <source>
        <dbReference type="EMBL" id="AEH39957.1"/>
    </source>
</evidence>
<protein>
    <recommendedName>
        <fullName evidence="2">2Fe-2S ferredoxin</fullName>
    </recommendedName>
</protein>
<gene>
    <name evidence="9" type="primary">fdx</name>
    <name evidence="9" type="ORF">BCTU_402</name>
</gene>
<keyword evidence="10" id="KW-1185">Reference proteome</keyword>
<accession>F7WZT1</accession>
<dbReference type="Gene3D" id="3.10.20.30">
    <property type="match status" value="1"/>
</dbReference>
<evidence type="ECO:0000256" key="4">
    <source>
        <dbReference type="ARBA" id="ARBA00022723"/>
    </source>
</evidence>
<dbReference type="GO" id="GO:0140647">
    <property type="term" value="P:P450-containing electron transport chain"/>
    <property type="evidence" value="ECO:0007669"/>
    <property type="project" value="InterPro"/>
</dbReference>
<dbReference type="GO" id="GO:0005829">
    <property type="term" value="C:cytosol"/>
    <property type="evidence" value="ECO:0007669"/>
    <property type="project" value="TreeGrafter"/>
</dbReference>
<comment type="similarity">
    <text evidence="1">Belongs to the adrenodoxin/putidaredoxin family.</text>
</comment>
<evidence type="ECO:0000256" key="5">
    <source>
        <dbReference type="ARBA" id="ARBA00023004"/>
    </source>
</evidence>
<dbReference type="KEGG" id="baj:BCTU_402"/>
<dbReference type="Proteomes" id="UP000006811">
    <property type="component" value="Chromosome"/>
</dbReference>
<dbReference type="InterPro" id="IPR011536">
    <property type="entry name" value="Fdx_isc"/>
</dbReference>
<dbReference type="SUPFAM" id="SSF54292">
    <property type="entry name" value="2Fe-2S ferredoxin-like"/>
    <property type="match status" value="1"/>
</dbReference>
<sequence>MPNIFFYPQKFILPNGLSVIASSGKSILDVALENNIPMEHACEKSCACCTCHCIIRKGFESLSKCLEAEEDLLDKAWGLEKYSRLGCQARIGKEDIDVEIPLYSVHYINEMKK</sequence>
<evidence type="ECO:0000256" key="1">
    <source>
        <dbReference type="ARBA" id="ARBA00010914"/>
    </source>
</evidence>
<dbReference type="CDD" id="cd00207">
    <property type="entry name" value="fer2"/>
    <property type="match status" value="1"/>
</dbReference>
<dbReference type="InterPro" id="IPR001055">
    <property type="entry name" value="Adrenodoxin-like"/>
</dbReference>
<evidence type="ECO:0000256" key="2">
    <source>
        <dbReference type="ARBA" id="ARBA00019395"/>
    </source>
</evidence>
<keyword evidence="4" id="KW-0479">Metal-binding</keyword>
<dbReference type="GO" id="GO:0046872">
    <property type="term" value="F:metal ion binding"/>
    <property type="evidence" value="ECO:0007669"/>
    <property type="project" value="UniProtKB-KW"/>
</dbReference>
<proteinExistence type="inferred from homology"/>
<dbReference type="GO" id="GO:0051537">
    <property type="term" value="F:2 iron, 2 sulfur cluster binding"/>
    <property type="evidence" value="ECO:0007669"/>
    <property type="project" value="UniProtKB-KW"/>
</dbReference>
<keyword evidence="5" id="KW-0408">Iron</keyword>
<keyword evidence="3" id="KW-0001">2Fe-2S</keyword>
<dbReference type="STRING" id="261317.BCTU_402"/>
<dbReference type="InterPro" id="IPR012675">
    <property type="entry name" value="Beta-grasp_dom_sf"/>
</dbReference>
<dbReference type="OrthoDB" id="9793027at2"/>
<organism evidence="9 10">
    <name type="scientific">Buchnera aphidicola</name>
    <name type="common">Cinara tujafilina</name>
    <dbReference type="NCBI Taxonomy" id="261317"/>
    <lineage>
        <taxon>Bacteria</taxon>
        <taxon>Pseudomonadati</taxon>
        <taxon>Pseudomonadota</taxon>
        <taxon>Gammaproteobacteria</taxon>
        <taxon>Enterobacterales</taxon>
        <taxon>Erwiniaceae</taxon>
        <taxon>Buchnera</taxon>
    </lineage>
</organism>